<dbReference type="SUPFAM" id="SSF55781">
    <property type="entry name" value="GAF domain-like"/>
    <property type="match status" value="1"/>
</dbReference>
<dbReference type="SMART" id="SM00346">
    <property type="entry name" value="HTH_ICLR"/>
    <property type="match status" value="1"/>
</dbReference>
<organism evidence="6 7">
    <name type="scientific">Oceanobacillus caeni</name>
    <dbReference type="NCBI Taxonomy" id="405946"/>
    <lineage>
        <taxon>Bacteria</taxon>
        <taxon>Bacillati</taxon>
        <taxon>Bacillota</taxon>
        <taxon>Bacilli</taxon>
        <taxon>Bacillales</taxon>
        <taxon>Bacillaceae</taxon>
        <taxon>Oceanobacillus</taxon>
    </lineage>
</organism>
<evidence type="ECO:0000259" key="4">
    <source>
        <dbReference type="PROSITE" id="PS51077"/>
    </source>
</evidence>
<keyword evidence="2" id="KW-0238">DNA-binding</keyword>
<reference evidence="6 7" key="1">
    <citation type="submission" date="2015-07" db="EMBL/GenBank/DDBJ databases">
        <title>High-quality draft genome sequence of Oceanobacillus caeni HM6, a bacillus isolated from a human feces.</title>
        <authorList>
            <person name="Kumar J."/>
            <person name="Verma M.K."/>
            <person name="Pandey R."/>
            <person name="Bhambi M."/>
            <person name="Chauhan N."/>
        </authorList>
    </citation>
    <scope>NUCLEOTIDE SEQUENCE [LARGE SCALE GENOMIC DNA]</scope>
    <source>
        <strain evidence="6 7">HM6</strain>
    </source>
</reference>
<feature type="domain" description="HTH iclR-type" evidence="4">
    <location>
        <begin position="2"/>
        <end position="66"/>
    </location>
</feature>
<feature type="domain" description="IclR-ED" evidence="5">
    <location>
        <begin position="67"/>
        <end position="250"/>
    </location>
</feature>
<sequence>MSQSLVKAIKILDCFSTKAELSLIDLVELSGLPKTTVFRLLSSLEETGLVVKAKNTSHDVKFRLGLKLLEYGNYVNEQIEYRKIALPHMRELNETLNELVHLTVVEKEEAVYVEKMDSTKPVRLVIEKGRRSPLYAGSAPKLLLASMDDAVIDSYLNKVTLKQITKNTIRNVDELKAEILKIREQGFSFSRSEHFKNTMGFSFPIYDRNGNTVAAIGVSISANDYSEEREKVIIEKTRIAAQNIWKDMGWNPDSCPSKLTFGNR</sequence>
<evidence type="ECO:0000256" key="1">
    <source>
        <dbReference type="ARBA" id="ARBA00023015"/>
    </source>
</evidence>
<dbReference type="PROSITE" id="PS51077">
    <property type="entry name" value="HTH_ICLR"/>
    <property type="match status" value="1"/>
</dbReference>
<protein>
    <recommendedName>
        <fullName evidence="8">IclR family transcriptional regulator</fullName>
    </recommendedName>
</protein>
<evidence type="ECO:0000313" key="6">
    <source>
        <dbReference type="EMBL" id="KPH78247.1"/>
    </source>
</evidence>
<proteinExistence type="predicted"/>
<dbReference type="Gene3D" id="3.30.450.40">
    <property type="match status" value="1"/>
</dbReference>
<dbReference type="SUPFAM" id="SSF46785">
    <property type="entry name" value="Winged helix' DNA-binding domain"/>
    <property type="match status" value="1"/>
</dbReference>
<dbReference type="PANTHER" id="PTHR30136">
    <property type="entry name" value="HELIX-TURN-HELIX TRANSCRIPTIONAL REGULATOR, ICLR FAMILY"/>
    <property type="match status" value="1"/>
</dbReference>
<dbReference type="InterPro" id="IPR036388">
    <property type="entry name" value="WH-like_DNA-bd_sf"/>
</dbReference>
<dbReference type="InterPro" id="IPR005471">
    <property type="entry name" value="Tscrpt_reg_IclR_N"/>
</dbReference>
<evidence type="ECO:0008006" key="8">
    <source>
        <dbReference type="Google" id="ProtNLM"/>
    </source>
</evidence>
<keyword evidence="7" id="KW-1185">Reference proteome</keyword>
<dbReference type="Pfam" id="PF01614">
    <property type="entry name" value="IclR_C"/>
    <property type="match status" value="1"/>
</dbReference>
<evidence type="ECO:0000259" key="5">
    <source>
        <dbReference type="PROSITE" id="PS51078"/>
    </source>
</evidence>
<dbReference type="InterPro" id="IPR036390">
    <property type="entry name" value="WH_DNA-bd_sf"/>
</dbReference>
<accession>A0ABR5MMV3</accession>
<dbReference type="EMBL" id="LGTK01000004">
    <property type="protein sequence ID" value="KPH78247.1"/>
    <property type="molecule type" value="Genomic_DNA"/>
</dbReference>
<name>A0ABR5MMV3_9BACI</name>
<dbReference type="InterPro" id="IPR029016">
    <property type="entry name" value="GAF-like_dom_sf"/>
</dbReference>
<dbReference type="PANTHER" id="PTHR30136:SF24">
    <property type="entry name" value="HTH-TYPE TRANSCRIPTIONAL REPRESSOR ALLR"/>
    <property type="match status" value="1"/>
</dbReference>
<evidence type="ECO:0000256" key="3">
    <source>
        <dbReference type="ARBA" id="ARBA00023163"/>
    </source>
</evidence>
<dbReference type="Proteomes" id="UP000037854">
    <property type="component" value="Unassembled WGS sequence"/>
</dbReference>
<dbReference type="RefSeq" id="WP_060667703.1">
    <property type="nucleotide sequence ID" value="NZ_LGTK01000004.1"/>
</dbReference>
<dbReference type="InterPro" id="IPR014757">
    <property type="entry name" value="Tscrpt_reg_IclR_C"/>
</dbReference>
<dbReference type="Pfam" id="PF09339">
    <property type="entry name" value="HTH_IclR"/>
    <property type="match status" value="1"/>
</dbReference>
<keyword evidence="1" id="KW-0805">Transcription regulation</keyword>
<dbReference type="InterPro" id="IPR050707">
    <property type="entry name" value="HTH_MetabolicPath_Reg"/>
</dbReference>
<dbReference type="Gene3D" id="1.10.10.10">
    <property type="entry name" value="Winged helix-like DNA-binding domain superfamily/Winged helix DNA-binding domain"/>
    <property type="match status" value="1"/>
</dbReference>
<comment type="caution">
    <text evidence="6">The sequence shown here is derived from an EMBL/GenBank/DDBJ whole genome shotgun (WGS) entry which is preliminary data.</text>
</comment>
<evidence type="ECO:0000313" key="7">
    <source>
        <dbReference type="Proteomes" id="UP000037854"/>
    </source>
</evidence>
<gene>
    <name evidence="6" type="ORF">AFL42_02315</name>
</gene>
<evidence type="ECO:0000256" key="2">
    <source>
        <dbReference type="ARBA" id="ARBA00023125"/>
    </source>
</evidence>
<keyword evidence="3" id="KW-0804">Transcription</keyword>
<dbReference type="PROSITE" id="PS51078">
    <property type="entry name" value="ICLR_ED"/>
    <property type="match status" value="1"/>
</dbReference>